<dbReference type="RefSeq" id="WP_044523223.1">
    <property type="nucleotide sequence ID" value="NZ_JACJQC010000020.1"/>
</dbReference>
<dbReference type="InterPro" id="IPR039426">
    <property type="entry name" value="TonB-dep_rcpt-like"/>
</dbReference>
<evidence type="ECO:0000256" key="12">
    <source>
        <dbReference type="RuleBase" id="RU003357"/>
    </source>
</evidence>
<accession>A0ABR7ZNH5</accession>
<dbReference type="PANTHER" id="PTHR32552">
    <property type="entry name" value="FERRICHROME IRON RECEPTOR-RELATED"/>
    <property type="match status" value="1"/>
</dbReference>
<keyword evidence="9 11" id="KW-0472">Membrane</keyword>
<keyword evidence="17" id="KW-1185">Reference proteome</keyword>
<evidence type="ECO:0000256" key="8">
    <source>
        <dbReference type="ARBA" id="ARBA00023077"/>
    </source>
</evidence>
<dbReference type="PANTHER" id="PTHR32552:SF81">
    <property type="entry name" value="TONB-DEPENDENT OUTER MEMBRANE RECEPTOR"/>
    <property type="match status" value="1"/>
</dbReference>
<evidence type="ECO:0000256" key="4">
    <source>
        <dbReference type="ARBA" id="ARBA00022496"/>
    </source>
</evidence>
<evidence type="ECO:0000256" key="11">
    <source>
        <dbReference type="PROSITE-ProRule" id="PRU01360"/>
    </source>
</evidence>
<dbReference type="SUPFAM" id="SSF56935">
    <property type="entry name" value="Porins"/>
    <property type="match status" value="1"/>
</dbReference>
<reference evidence="16 17" key="1">
    <citation type="journal article" date="2020" name="ISME J.">
        <title>Comparative genomics reveals insights into cyanobacterial evolution and habitat adaptation.</title>
        <authorList>
            <person name="Chen M.Y."/>
            <person name="Teng W.K."/>
            <person name="Zhao L."/>
            <person name="Hu C.X."/>
            <person name="Zhou Y.K."/>
            <person name="Han B.P."/>
            <person name="Song L.R."/>
            <person name="Shu W.S."/>
        </authorList>
    </citation>
    <scope>NUCLEOTIDE SEQUENCE [LARGE SCALE GENOMIC DNA]</scope>
    <source>
        <strain evidence="16 17">FACHB-318</strain>
    </source>
</reference>
<dbReference type="EMBL" id="JACJQC010000020">
    <property type="protein sequence ID" value="MBD2173694.1"/>
    <property type="molecule type" value="Genomic_DNA"/>
</dbReference>
<sequence length="851" mass="94749">MECGAALKLNQCIYIGIASTICLLITQKANAQEKPVNTKNIGLITNIPRLSDIERPPTSVKDWLSQSAPTPPKIKITGVRINRTDDNFEIILETPDGEISAPETLQEGNIFIADIPNAVLALPEGKEFREDTPVDGISYVTVTQQESNNTVRVTIASSGKLPPIQVVNQSNGLTIALTPTSPDIELIVTAQKRPEDAQDVPLSLTVIPQQEIEDAQIRSFQDIANNTPNFSFLPTTAGSADFSYYSVRGLNNFNFLANQDTVGFYIDDVPFDYGGFLDVGLIDLERVEVLRGPQSTLYGRSSPAGVVNVISRPPSNQPEMRISALYGSYNNRELQLSLSDAIIPDKLAFRLAGAYNARDGVFDNTFLNKPIGERSQLTGRAQILWTPTPEWNISFNAYASDNDNGNPTFSRQNAENPFQVSQEVDGFHRLSTNTQALKISYNGDGFRATSITTRRFSNQNTLVGDNFPGDLLQQIIGINSTLWSQEFRLQSPESADRLRWLLGGYYESRNFNVLDDTFKYSDAGAVFFGLPASGSDRVSAEQNRHTYAIFGQIDYKPIAPLTLFAGWRYETADAELDRRRVFVNPDGTANPPTAEVRNATLNSDAFIPRFGLQYRFNPNLMAYATIAKGYRPSGFNYRADTEDTRRFQEETTWTYEAGLKSSWLDDRLSANLSIFQSDVDNYQVLLTDDFGFFRNVTNANVKVTGLEFELKANPLQGLDLIAGIGYVDSKFKNYRNSFTNRDFSNNRVPFAPELTYNLAVQYRSPGGIFARAELRGYGITYFDDANQVKQDPYALVNARIGYEGEKYGIYLYANNLFDTRYITSGFLFPPPNVTAGFGDPVTYGVRVSASF</sequence>
<evidence type="ECO:0000256" key="3">
    <source>
        <dbReference type="ARBA" id="ARBA00022452"/>
    </source>
</evidence>
<keyword evidence="6" id="KW-0408">Iron</keyword>
<dbReference type="Pfam" id="PF00593">
    <property type="entry name" value="TonB_dep_Rec_b-barrel"/>
    <property type="match status" value="1"/>
</dbReference>
<dbReference type="Proteomes" id="UP000638897">
    <property type="component" value="Unassembled WGS sequence"/>
</dbReference>
<keyword evidence="5 11" id="KW-0812">Transmembrane</keyword>
<keyword evidence="10 11" id="KW-0998">Cell outer membrane</keyword>
<name>A0ABR7ZNH5_ANACY</name>
<evidence type="ECO:0000256" key="6">
    <source>
        <dbReference type="ARBA" id="ARBA00023004"/>
    </source>
</evidence>
<evidence type="ECO:0000313" key="17">
    <source>
        <dbReference type="Proteomes" id="UP000638897"/>
    </source>
</evidence>
<comment type="caution">
    <text evidence="16">The sequence shown here is derived from an EMBL/GenBank/DDBJ whole genome shotgun (WGS) entry which is preliminary data.</text>
</comment>
<keyword evidence="2 11" id="KW-0813">Transport</keyword>
<evidence type="ECO:0000256" key="1">
    <source>
        <dbReference type="ARBA" id="ARBA00004571"/>
    </source>
</evidence>
<evidence type="ECO:0000256" key="7">
    <source>
        <dbReference type="ARBA" id="ARBA00023065"/>
    </source>
</evidence>
<keyword evidence="4" id="KW-0410">Iron transport</keyword>
<dbReference type="Gene3D" id="2.40.170.20">
    <property type="entry name" value="TonB-dependent receptor, beta-barrel domain"/>
    <property type="match status" value="1"/>
</dbReference>
<dbReference type="InterPro" id="IPR036942">
    <property type="entry name" value="Beta-barrel_TonB_sf"/>
</dbReference>
<evidence type="ECO:0000313" key="16">
    <source>
        <dbReference type="EMBL" id="MBD2173694.1"/>
    </source>
</evidence>
<proteinExistence type="inferred from homology"/>
<dbReference type="PROSITE" id="PS52016">
    <property type="entry name" value="TONB_DEPENDENT_REC_3"/>
    <property type="match status" value="1"/>
</dbReference>
<protein>
    <submittedName>
        <fullName evidence="16">TonB-dependent receptor</fullName>
    </submittedName>
</protein>
<evidence type="ECO:0000259" key="15">
    <source>
        <dbReference type="Pfam" id="PF11741"/>
    </source>
</evidence>
<evidence type="ECO:0000256" key="10">
    <source>
        <dbReference type="ARBA" id="ARBA00023237"/>
    </source>
</evidence>
<dbReference type="InterPro" id="IPR000531">
    <property type="entry name" value="Beta-barrel_TonB"/>
</dbReference>
<keyword evidence="3 11" id="KW-1134">Transmembrane beta strand</keyword>
<keyword evidence="7" id="KW-0406">Ion transport</keyword>
<dbReference type="CDD" id="cd01347">
    <property type="entry name" value="ligand_gated_channel"/>
    <property type="match status" value="1"/>
</dbReference>
<evidence type="ECO:0000256" key="9">
    <source>
        <dbReference type="ARBA" id="ARBA00023136"/>
    </source>
</evidence>
<dbReference type="InterPro" id="IPR012910">
    <property type="entry name" value="Plug_dom"/>
</dbReference>
<evidence type="ECO:0000256" key="2">
    <source>
        <dbReference type="ARBA" id="ARBA00022448"/>
    </source>
</evidence>
<feature type="domain" description="TonB-dependent receptor plug" evidence="14">
    <location>
        <begin position="197"/>
        <end position="306"/>
    </location>
</feature>
<comment type="similarity">
    <text evidence="11 12">Belongs to the TonB-dependent receptor family.</text>
</comment>
<feature type="domain" description="AMIN" evidence="15">
    <location>
        <begin position="79"/>
        <end position="176"/>
    </location>
</feature>
<feature type="domain" description="TonB-dependent receptor-like beta-barrel" evidence="13">
    <location>
        <begin position="396"/>
        <end position="816"/>
    </location>
</feature>
<keyword evidence="8 12" id="KW-0798">TonB box</keyword>
<dbReference type="InterPro" id="IPR021731">
    <property type="entry name" value="AMIN_dom"/>
</dbReference>
<evidence type="ECO:0000259" key="14">
    <source>
        <dbReference type="Pfam" id="PF07715"/>
    </source>
</evidence>
<dbReference type="Pfam" id="PF07715">
    <property type="entry name" value="Plug"/>
    <property type="match status" value="1"/>
</dbReference>
<gene>
    <name evidence="16" type="ORF">H6F81_21015</name>
</gene>
<organism evidence="16 17">
    <name type="scientific">Anabaena cylindrica FACHB-318</name>
    <dbReference type="NCBI Taxonomy" id="2692880"/>
    <lineage>
        <taxon>Bacteria</taxon>
        <taxon>Bacillati</taxon>
        <taxon>Cyanobacteriota</taxon>
        <taxon>Cyanophyceae</taxon>
        <taxon>Nostocales</taxon>
        <taxon>Nostocaceae</taxon>
        <taxon>Anabaena</taxon>
    </lineage>
</organism>
<evidence type="ECO:0000256" key="5">
    <source>
        <dbReference type="ARBA" id="ARBA00022692"/>
    </source>
</evidence>
<comment type="subcellular location">
    <subcellularLocation>
        <location evidence="1 11">Cell outer membrane</location>
        <topology evidence="1 11">Multi-pass membrane protein</topology>
    </subcellularLocation>
</comment>
<keyword evidence="16" id="KW-0675">Receptor</keyword>
<dbReference type="Pfam" id="PF11741">
    <property type="entry name" value="AMIN"/>
    <property type="match status" value="1"/>
</dbReference>
<evidence type="ECO:0000259" key="13">
    <source>
        <dbReference type="Pfam" id="PF00593"/>
    </source>
</evidence>